<feature type="domain" description="FAD/NAD(P)-binding" evidence="4">
    <location>
        <begin position="8"/>
        <end position="292"/>
    </location>
</feature>
<evidence type="ECO:0000256" key="3">
    <source>
        <dbReference type="ARBA" id="ARBA00048132"/>
    </source>
</evidence>
<organism evidence="5 6">
    <name type="scientific">Mycolicibacillus koreensis</name>
    <dbReference type="NCBI Taxonomy" id="1069220"/>
    <lineage>
        <taxon>Bacteria</taxon>
        <taxon>Bacillati</taxon>
        <taxon>Actinomycetota</taxon>
        <taxon>Actinomycetes</taxon>
        <taxon>Mycobacteriales</taxon>
        <taxon>Mycobacteriaceae</taxon>
        <taxon>Mycolicibacillus</taxon>
    </lineage>
</organism>
<accession>A0AA91PCY1</accession>
<protein>
    <recommendedName>
        <fullName evidence="4">FAD/NAD(P)-binding domain-containing protein</fullName>
    </recommendedName>
</protein>
<keyword evidence="1" id="KW-0285">Flavoprotein</keyword>
<dbReference type="InterPro" id="IPR050097">
    <property type="entry name" value="Ferredoxin-NADP_redctase_2"/>
</dbReference>
<dbReference type="InterPro" id="IPR036188">
    <property type="entry name" value="FAD/NAD-bd_sf"/>
</dbReference>
<dbReference type="PRINTS" id="PR00469">
    <property type="entry name" value="PNDRDTASEII"/>
</dbReference>
<dbReference type="SUPFAM" id="SSF51905">
    <property type="entry name" value="FAD/NAD(P)-binding domain"/>
    <property type="match status" value="1"/>
</dbReference>
<dbReference type="AlphaFoldDB" id="A0AA91PCY1"/>
<name>A0AA91PCY1_9MYCO</name>
<evidence type="ECO:0000259" key="4">
    <source>
        <dbReference type="Pfam" id="PF07992"/>
    </source>
</evidence>
<dbReference type="InterPro" id="IPR023753">
    <property type="entry name" value="FAD/NAD-binding_dom"/>
</dbReference>
<reference evidence="5 6" key="1">
    <citation type="submission" date="2017-04" db="EMBL/GenBank/DDBJ databases">
        <title>The new phylogeny of genus Mycobacterium.</title>
        <authorList>
            <person name="Tortoli E."/>
            <person name="Trovato A."/>
            <person name="Cirillo D.M."/>
        </authorList>
    </citation>
    <scope>NUCLEOTIDE SEQUENCE [LARGE SCALE GENOMIC DNA]</scope>
    <source>
        <strain evidence="5 6">KCTC 19819</strain>
    </source>
</reference>
<comment type="catalytic activity">
    <reaction evidence="3">
        <text>[thioredoxin]-dithiol + NADP(+) = [thioredoxin]-disulfide + NADPH + H(+)</text>
        <dbReference type="Rhea" id="RHEA:20345"/>
        <dbReference type="Rhea" id="RHEA-COMP:10698"/>
        <dbReference type="Rhea" id="RHEA-COMP:10700"/>
        <dbReference type="ChEBI" id="CHEBI:15378"/>
        <dbReference type="ChEBI" id="CHEBI:29950"/>
        <dbReference type="ChEBI" id="CHEBI:50058"/>
        <dbReference type="ChEBI" id="CHEBI:57783"/>
        <dbReference type="ChEBI" id="CHEBI:58349"/>
        <dbReference type="EC" id="1.8.1.9"/>
    </reaction>
</comment>
<keyword evidence="6" id="KW-1185">Reference proteome</keyword>
<dbReference type="PRINTS" id="PR00368">
    <property type="entry name" value="FADPNR"/>
</dbReference>
<evidence type="ECO:0000256" key="1">
    <source>
        <dbReference type="ARBA" id="ARBA00022630"/>
    </source>
</evidence>
<evidence type="ECO:0000313" key="6">
    <source>
        <dbReference type="Proteomes" id="UP000193577"/>
    </source>
</evidence>
<keyword evidence="2" id="KW-0560">Oxidoreductase</keyword>
<dbReference type="Proteomes" id="UP000193577">
    <property type="component" value="Unassembled WGS sequence"/>
</dbReference>
<sequence>MDVSDVWDCAVVGGGAAGLSAALVLSRARRRVLLVDAGGQSNLASLRIGGVLGADGMAPAEFYARSRAAISRYGYVEFVSDTVISGRNGESDFTLTTEGGEEFRGRTVLLAAGMEYRYPDVIGLTERWGRSVFHCPFCHGWEVQDQVLGVLDSSPLGPHRALLLRAWSDDVTLFTNGPAGFAPEEFAQLTAAGIAVDDRPVTAVQGPTTDSLESIVFADGAEHPITSLLVQTRLHQRSGLTHTLGRPELVSNPMAVDGVKVDERSASTVPGLFAAGDVTGTMPTVLGAMAAGGAAGSAIVGELTKPPVGQ</sequence>
<proteinExistence type="predicted"/>
<dbReference type="Pfam" id="PF07992">
    <property type="entry name" value="Pyr_redox_2"/>
    <property type="match status" value="1"/>
</dbReference>
<comment type="caution">
    <text evidence="5">The sequence shown here is derived from an EMBL/GenBank/DDBJ whole genome shotgun (WGS) entry which is preliminary data.</text>
</comment>
<dbReference type="PANTHER" id="PTHR48105">
    <property type="entry name" value="THIOREDOXIN REDUCTASE 1-RELATED-RELATED"/>
    <property type="match status" value="1"/>
</dbReference>
<dbReference type="EMBL" id="NCXO01000050">
    <property type="protein sequence ID" value="OSC29863.1"/>
    <property type="molecule type" value="Genomic_DNA"/>
</dbReference>
<dbReference type="Gene3D" id="3.50.50.60">
    <property type="entry name" value="FAD/NAD(P)-binding domain"/>
    <property type="match status" value="2"/>
</dbReference>
<evidence type="ECO:0000256" key="2">
    <source>
        <dbReference type="ARBA" id="ARBA00023002"/>
    </source>
</evidence>
<gene>
    <name evidence="5" type="ORF">B8W67_17200</name>
</gene>
<dbReference type="GO" id="GO:0004791">
    <property type="term" value="F:thioredoxin-disulfide reductase (NADPH) activity"/>
    <property type="evidence" value="ECO:0007669"/>
    <property type="project" value="UniProtKB-EC"/>
</dbReference>
<evidence type="ECO:0000313" key="5">
    <source>
        <dbReference type="EMBL" id="OSC29863.1"/>
    </source>
</evidence>